<feature type="domain" description="HTH araC/xylS-type" evidence="4">
    <location>
        <begin position="179"/>
        <end position="277"/>
    </location>
</feature>
<dbReference type="PRINTS" id="PR00032">
    <property type="entry name" value="HTHARAC"/>
</dbReference>
<evidence type="ECO:0000259" key="4">
    <source>
        <dbReference type="PROSITE" id="PS01124"/>
    </source>
</evidence>
<dbReference type="Proteomes" id="UP000611762">
    <property type="component" value="Unassembled WGS sequence"/>
</dbReference>
<evidence type="ECO:0000256" key="3">
    <source>
        <dbReference type="ARBA" id="ARBA00023163"/>
    </source>
</evidence>
<dbReference type="SUPFAM" id="SSF46689">
    <property type="entry name" value="Homeodomain-like"/>
    <property type="match status" value="2"/>
</dbReference>
<keyword evidence="3" id="KW-0804">Transcription</keyword>
<organism evidence="5 6">
    <name type="scientific">Congzhengia minquanensis</name>
    <dbReference type="NCBI Taxonomy" id="2763657"/>
    <lineage>
        <taxon>Bacteria</taxon>
        <taxon>Bacillati</taxon>
        <taxon>Bacillota</taxon>
        <taxon>Clostridia</taxon>
        <taxon>Eubacteriales</taxon>
        <taxon>Oscillospiraceae</taxon>
        <taxon>Congzhengia</taxon>
    </lineage>
</organism>
<dbReference type="GO" id="GO:0043565">
    <property type="term" value="F:sequence-specific DNA binding"/>
    <property type="evidence" value="ECO:0007669"/>
    <property type="project" value="InterPro"/>
</dbReference>
<dbReference type="AlphaFoldDB" id="A0A926DNQ7"/>
<dbReference type="InterPro" id="IPR018062">
    <property type="entry name" value="HTH_AraC-typ_CS"/>
</dbReference>
<dbReference type="PANTHER" id="PTHR43280:SF28">
    <property type="entry name" value="HTH-TYPE TRANSCRIPTIONAL ACTIVATOR RHAS"/>
    <property type="match status" value="1"/>
</dbReference>
<keyword evidence="1" id="KW-0805">Transcription regulation</keyword>
<name>A0A926DNQ7_9FIRM</name>
<keyword evidence="6" id="KW-1185">Reference proteome</keyword>
<dbReference type="PANTHER" id="PTHR43280">
    <property type="entry name" value="ARAC-FAMILY TRANSCRIPTIONAL REGULATOR"/>
    <property type="match status" value="1"/>
</dbReference>
<dbReference type="InterPro" id="IPR037923">
    <property type="entry name" value="HTH-like"/>
</dbReference>
<evidence type="ECO:0000256" key="2">
    <source>
        <dbReference type="ARBA" id="ARBA00023125"/>
    </source>
</evidence>
<evidence type="ECO:0000313" key="6">
    <source>
        <dbReference type="Proteomes" id="UP000611762"/>
    </source>
</evidence>
<protein>
    <submittedName>
        <fullName evidence="5">AraC family transcriptional regulator</fullName>
    </submittedName>
</protein>
<dbReference type="Gene3D" id="1.10.10.60">
    <property type="entry name" value="Homeodomain-like"/>
    <property type="match status" value="2"/>
</dbReference>
<dbReference type="PROSITE" id="PS00041">
    <property type="entry name" value="HTH_ARAC_FAMILY_1"/>
    <property type="match status" value="1"/>
</dbReference>
<dbReference type="EMBL" id="JACRSU010000002">
    <property type="protein sequence ID" value="MBC8540569.1"/>
    <property type="molecule type" value="Genomic_DNA"/>
</dbReference>
<dbReference type="GO" id="GO:0003700">
    <property type="term" value="F:DNA-binding transcription factor activity"/>
    <property type="evidence" value="ECO:0007669"/>
    <property type="project" value="InterPro"/>
</dbReference>
<dbReference type="PROSITE" id="PS01124">
    <property type="entry name" value="HTH_ARAC_FAMILY_2"/>
    <property type="match status" value="1"/>
</dbReference>
<dbReference type="SMART" id="SM00342">
    <property type="entry name" value="HTH_ARAC"/>
    <property type="match status" value="1"/>
</dbReference>
<sequence length="285" mass="33737">MEIFTEDLLEDTTSLFAVEEQIYDGEVNMMFYHHHNHYEIMYMTHDKRLMCIGDRKYELNQNNVALLPPYLAHKATGIGSLTKRRILINFKKEFISDMLPDDSLFSIFNMETHVFEFDNETREKIRKYFEDILQIYLYDNFYKDYHLKLKLCELILLINKKGVGEEIVKIDDDIAKKFTSIAHFINNNCHSKITLDMISSTFDIDKYQLSRQFKDYLGASFVTYVNTVRITRARRMMLNGLNNVTEIAFTNGFDSPTHFSRVFKNMTGKTPKQYMKELHAVMPKE</sequence>
<dbReference type="RefSeq" id="WP_249311741.1">
    <property type="nucleotide sequence ID" value="NZ_JACRSU010000002.1"/>
</dbReference>
<dbReference type="SUPFAM" id="SSF51215">
    <property type="entry name" value="Regulatory protein AraC"/>
    <property type="match status" value="1"/>
</dbReference>
<reference evidence="5" key="1">
    <citation type="submission" date="2020-08" db="EMBL/GenBank/DDBJ databases">
        <title>Genome public.</title>
        <authorList>
            <person name="Liu C."/>
            <person name="Sun Q."/>
        </authorList>
    </citation>
    <scope>NUCLEOTIDE SEQUENCE</scope>
    <source>
        <strain evidence="5">H8</strain>
    </source>
</reference>
<dbReference type="Pfam" id="PF12833">
    <property type="entry name" value="HTH_18"/>
    <property type="match status" value="1"/>
</dbReference>
<dbReference type="InterPro" id="IPR020449">
    <property type="entry name" value="Tscrpt_reg_AraC-type_HTH"/>
</dbReference>
<accession>A0A926DNQ7</accession>
<evidence type="ECO:0000256" key="1">
    <source>
        <dbReference type="ARBA" id="ARBA00023015"/>
    </source>
</evidence>
<proteinExistence type="predicted"/>
<gene>
    <name evidence="5" type="ORF">H8698_06230</name>
</gene>
<keyword evidence="2" id="KW-0238">DNA-binding</keyword>
<comment type="caution">
    <text evidence="5">The sequence shown here is derived from an EMBL/GenBank/DDBJ whole genome shotgun (WGS) entry which is preliminary data.</text>
</comment>
<dbReference type="InterPro" id="IPR018060">
    <property type="entry name" value="HTH_AraC"/>
</dbReference>
<evidence type="ECO:0000313" key="5">
    <source>
        <dbReference type="EMBL" id="MBC8540569.1"/>
    </source>
</evidence>
<dbReference type="InterPro" id="IPR009057">
    <property type="entry name" value="Homeodomain-like_sf"/>
</dbReference>